<dbReference type="InterPro" id="IPR012341">
    <property type="entry name" value="6hp_glycosidase-like_sf"/>
</dbReference>
<keyword evidence="6" id="KW-0326">Glycosidase</keyword>
<organism evidence="8 9">
    <name type="scientific">Marseilla massiliensis</name>
    <dbReference type="NCBI Taxonomy" id="1841864"/>
    <lineage>
        <taxon>Bacteria</taxon>
        <taxon>Pseudomonadati</taxon>
        <taxon>Bacteroidota</taxon>
        <taxon>Bacteroidia</taxon>
        <taxon>Bacteroidales</taxon>
        <taxon>Prevotellaceae</taxon>
        <taxon>Marseilla</taxon>
    </lineage>
</organism>
<dbReference type="InterPro" id="IPR008928">
    <property type="entry name" value="6-hairpin_glycosidase_sf"/>
</dbReference>
<evidence type="ECO:0000313" key="8">
    <source>
        <dbReference type="EMBL" id="MBM6672495.1"/>
    </source>
</evidence>
<dbReference type="PRINTS" id="PR00735">
    <property type="entry name" value="GLHYDRLASE8"/>
</dbReference>
<evidence type="ECO:0000256" key="1">
    <source>
        <dbReference type="ARBA" id="ARBA00000966"/>
    </source>
</evidence>
<keyword evidence="7" id="KW-0624">Polysaccharide degradation</keyword>
<dbReference type="AlphaFoldDB" id="A0A938WSK6"/>
<dbReference type="GO" id="GO:0030245">
    <property type="term" value="P:cellulose catabolic process"/>
    <property type="evidence" value="ECO:0007669"/>
    <property type="project" value="UniProtKB-KW"/>
</dbReference>
<evidence type="ECO:0000256" key="2">
    <source>
        <dbReference type="ARBA" id="ARBA00009209"/>
    </source>
</evidence>
<evidence type="ECO:0000313" key="9">
    <source>
        <dbReference type="Proteomes" id="UP000706891"/>
    </source>
</evidence>
<dbReference type="Gene3D" id="1.50.10.10">
    <property type="match status" value="1"/>
</dbReference>
<dbReference type="SUPFAM" id="SSF48208">
    <property type="entry name" value="Six-hairpin glycosidases"/>
    <property type="match status" value="1"/>
</dbReference>
<dbReference type="InterPro" id="IPR002037">
    <property type="entry name" value="Glyco_hydro_8"/>
</dbReference>
<dbReference type="Proteomes" id="UP000706891">
    <property type="component" value="Unassembled WGS sequence"/>
</dbReference>
<gene>
    <name evidence="8" type="ORF">H6A34_01125</name>
</gene>
<dbReference type="Pfam" id="PF01270">
    <property type="entry name" value="Glyco_hydro_8"/>
    <property type="match status" value="1"/>
</dbReference>
<reference evidence="8" key="1">
    <citation type="submission" date="2020-08" db="EMBL/GenBank/DDBJ databases">
        <authorList>
            <person name="Cejkova D."/>
            <person name="Kubasova T."/>
            <person name="Jahodarova E."/>
            <person name="Rychlik I."/>
        </authorList>
    </citation>
    <scope>NUCLEOTIDE SEQUENCE</scope>
    <source>
        <strain evidence="8">An824</strain>
    </source>
</reference>
<comment type="caution">
    <text evidence="8">The sequence shown here is derived from an EMBL/GenBank/DDBJ whole genome shotgun (WGS) entry which is preliminary data.</text>
</comment>
<accession>A0A938WSK6</accession>
<keyword evidence="9" id="KW-1185">Reference proteome</keyword>
<sequence length="408" mass="46763">MLPCGTGMCGGAGNIRDEAVDYGNSSQGDGAFYTGKYRNLFNEYLGVSQKETDDRLEYVWNHFFVNDGTKLYFEDSDSTAYIYDTGNRDVRTEGMSYGMMICVQLDKRDEFDKIWRWAKTHMLYTSGRWKGYFAWQCNPDGSKIGGEPSCATDGEVYFIMSLYFASHRWGDGGAFNYAQEARTILKDVMSKDGSQGVFNMFNTDAKLISFVPSDDGSWLHTDPSYNLPAFFELWARWSDTDKDFWSQTPEAARNLLAAASHPVTGLFPDYSTFEGKPFQPGWKKDYDARRYQYDAIRCAMNIGMDYYWFGKDKVRQNDMMTRLLRFFKEDNFTHGQFNLDGTEPTGLYSEGMAGANAVGAICLDDKGLAKEYIERLWNVEPPTGYLRYYSGMVYMLSMLHVSGQFRIY</sequence>
<reference evidence="8" key="2">
    <citation type="journal article" date="2021" name="Sci. Rep.">
        <title>The distribution of antibiotic resistance genes in chicken gut microbiota commensals.</title>
        <authorList>
            <person name="Juricova H."/>
            <person name="Matiasovicova J."/>
            <person name="Kubasova T."/>
            <person name="Cejkova D."/>
            <person name="Rychlik I."/>
        </authorList>
    </citation>
    <scope>NUCLEOTIDE SEQUENCE</scope>
    <source>
        <strain evidence="8">An824</strain>
    </source>
</reference>
<comment type="similarity">
    <text evidence="2">Belongs to the glycosyl hydrolase 8 (cellulase D) family.</text>
</comment>
<protein>
    <recommendedName>
        <fullName evidence="3">cellulase</fullName>
        <ecNumber evidence="3">3.2.1.4</ecNumber>
    </recommendedName>
</protein>
<evidence type="ECO:0000256" key="4">
    <source>
        <dbReference type="ARBA" id="ARBA00022801"/>
    </source>
</evidence>
<dbReference type="GO" id="GO:0008810">
    <property type="term" value="F:cellulase activity"/>
    <property type="evidence" value="ECO:0007669"/>
    <property type="project" value="UniProtKB-EC"/>
</dbReference>
<evidence type="ECO:0000256" key="5">
    <source>
        <dbReference type="ARBA" id="ARBA00023001"/>
    </source>
</evidence>
<keyword evidence="7" id="KW-0119">Carbohydrate metabolism</keyword>
<evidence type="ECO:0000256" key="7">
    <source>
        <dbReference type="ARBA" id="ARBA00023326"/>
    </source>
</evidence>
<keyword evidence="4" id="KW-0378">Hydrolase</keyword>
<evidence type="ECO:0000256" key="3">
    <source>
        <dbReference type="ARBA" id="ARBA00012601"/>
    </source>
</evidence>
<evidence type="ECO:0000256" key="6">
    <source>
        <dbReference type="ARBA" id="ARBA00023295"/>
    </source>
</evidence>
<dbReference type="EMBL" id="JACJJG010000002">
    <property type="protein sequence ID" value="MBM6672495.1"/>
    <property type="molecule type" value="Genomic_DNA"/>
</dbReference>
<name>A0A938WSK6_9BACT</name>
<dbReference type="EC" id="3.2.1.4" evidence="3"/>
<keyword evidence="5" id="KW-0136">Cellulose degradation</keyword>
<proteinExistence type="inferred from homology"/>
<comment type="catalytic activity">
    <reaction evidence="1">
        <text>Endohydrolysis of (1-&gt;4)-beta-D-glucosidic linkages in cellulose, lichenin and cereal beta-D-glucans.</text>
        <dbReference type="EC" id="3.2.1.4"/>
    </reaction>
</comment>